<accession>A0A3M0L1P6</accession>
<sequence length="80" mass="8783">MDKRIRSMLSKHADDTKMNCAADTSEGQDPMLGQAREVGPWESHGGQPPVSTQAVEQIEGSPAEKDLGMLVEERLDMTQQ</sequence>
<evidence type="ECO:0000313" key="2">
    <source>
        <dbReference type="EMBL" id="RMC19273.1"/>
    </source>
</evidence>
<reference evidence="2 3" key="1">
    <citation type="submission" date="2018-07" db="EMBL/GenBank/DDBJ databases">
        <title>A high quality draft genome assembly of the barn swallow (H. rustica rustica).</title>
        <authorList>
            <person name="Formenti G."/>
            <person name="Chiara M."/>
            <person name="Poveda L."/>
            <person name="Francoijs K.-J."/>
            <person name="Bonisoli-Alquati A."/>
            <person name="Canova L."/>
            <person name="Gianfranceschi L."/>
            <person name="Horner D.S."/>
            <person name="Saino N."/>
        </authorList>
    </citation>
    <scope>NUCLEOTIDE SEQUENCE [LARGE SCALE GENOMIC DNA]</scope>
    <source>
        <strain evidence="2">Chelidonia</strain>
        <tissue evidence="2">Blood</tissue>
    </source>
</reference>
<name>A0A3M0L1P6_HIRRU</name>
<keyword evidence="3" id="KW-1185">Reference proteome</keyword>
<feature type="compositionally biased region" description="Basic and acidic residues" evidence="1">
    <location>
        <begin position="1"/>
        <end position="17"/>
    </location>
</feature>
<evidence type="ECO:0000256" key="1">
    <source>
        <dbReference type="SAM" id="MobiDB-lite"/>
    </source>
</evidence>
<evidence type="ECO:0000313" key="3">
    <source>
        <dbReference type="Proteomes" id="UP000269221"/>
    </source>
</evidence>
<proteinExistence type="predicted"/>
<organism evidence="2 3">
    <name type="scientific">Hirundo rustica rustica</name>
    <dbReference type="NCBI Taxonomy" id="333673"/>
    <lineage>
        <taxon>Eukaryota</taxon>
        <taxon>Metazoa</taxon>
        <taxon>Chordata</taxon>
        <taxon>Craniata</taxon>
        <taxon>Vertebrata</taxon>
        <taxon>Euteleostomi</taxon>
        <taxon>Archelosauria</taxon>
        <taxon>Archosauria</taxon>
        <taxon>Dinosauria</taxon>
        <taxon>Saurischia</taxon>
        <taxon>Theropoda</taxon>
        <taxon>Coelurosauria</taxon>
        <taxon>Aves</taxon>
        <taxon>Neognathae</taxon>
        <taxon>Neoaves</taxon>
        <taxon>Telluraves</taxon>
        <taxon>Australaves</taxon>
        <taxon>Passeriformes</taxon>
        <taxon>Sylvioidea</taxon>
        <taxon>Hirundinidae</taxon>
        <taxon>Hirundo</taxon>
    </lineage>
</organism>
<dbReference type="AlphaFoldDB" id="A0A3M0L1P6"/>
<protein>
    <submittedName>
        <fullName evidence="2">Uncharacterized protein</fullName>
    </submittedName>
</protein>
<dbReference type="EMBL" id="QRBI01000095">
    <property type="protein sequence ID" value="RMC19273.1"/>
    <property type="molecule type" value="Genomic_DNA"/>
</dbReference>
<comment type="caution">
    <text evidence="2">The sequence shown here is derived from an EMBL/GenBank/DDBJ whole genome shotgun (WGS) entry which is preliminary data.</text>
</comment>
<gene>
    <name evidence="2" type="ORF">DUI87_03880</name>
</gene>
<feature type="region of interest" description="Disordered" evidence="1">
    <location>
        <begin position="1"/>
        <end position="68"/>
    </location>
</feature>
<dbReference type="Proteomes" id="UP000269221">
    <property type="component" value="Unassembled WGS sequence"/>
</dbReference>